<dbReference type="EMBL" id="QPFP01000121">
    <property type="protein sequence ID" value="TEB21115.1"/>
    <property type="molecule type" value="Genomic_DNA"/>
</dbReference>
<keyword evidence="1" id="KW-0723">Serine/threonine-protein kinase</keyword>
<comment type="caution">
    <text evidence="6">The sequence shown here is derived from an EMBL/GenBank/DDBJ whole genome shotgun (WGS) entry which is preliminary data.</text>
</comment>
<evidence type="ECO:0000313" key="5">
    <source>
        <dbReference type="EMBL" id="TEB21115.1"/>
    </source>
</evidence>
<dbReference type="Proteomes" id="UP000298030">
    <property type="component" value="Unassembled WGS sequence"/>
</dbReference>
<dbReference type="InterPro" id="IPR011009">
    <property type="entry name" value="Kinase-like_dom_sf"/>
</dbReference>
<dbReference type="GO" id="GO:0004674">
    <property type="term" value="F:protein serine/threonine kinase activity"/>
    <property type="evidence" value="ECO:0007669"/>
    <property type="project" value="UniProtKB-KW"/>
</dbReference>
<name>A0A4Y7T5M2_COPMI</name>
<feature type="non-terminal residue" evidence="6">
    <location>
        <position position="1"/>
    </location>
</feature>
<keyword evidence="7" id="KW-1185">Reference proteome</keyword>
<dbReference type="GO" id="GO:0005524">
    <property type="term" value="F:ATP binding"/>
    <property type="evidence" value="ECO:0007669"/>
    <property type="project" value="InterPro"/>
</dbReference>
<dbReference type="AlphaFoldDB" id="A0A4Y7T5M2"/>
<gene>
    <name evidence="6" type="ORF">FA13DRAFT_1604268</name>
    <name evidence="5" type="ORF">FA13DRAFT_1605189</name>
</gene>
<evidence type="ECO:0000256" key="2">
    <source>
        <dbReference type="ARBA" id="ARBA00022679"/>
    </source>
</evidence>
<proteinExistence type="predicted"/>
<accession>A0A4Y7T5M2</accession>
<organism evidence="6 7">
    <name type="scientific">Coprinellus micaceus</name>
    <name type="common">Glistening ink-cap mushroom</name>
    <name type="synonym">Coprinus micaceus</name>
    <dbReference type="NCBI Taxonomy" id="71717"/>
    <lineage>
        <taxon>Eukaryota</taxon>
        <taxon>Fungi</taxon>
        <taxon>Dikarya</taxon>
        <taxon>Basidiomycota</taxon>
        <taxon>Agaricomycotina</taxon>
        <taxon>Agaricomycetes</taxon>
        <taxon>Agaricomycetidae</taxon>
        <taxon>Agaricales</taxon>
        <taxon>Agaricineae</taxon>
        <taxon>Psathyrellaceae</taxon>
        <taxon>Coprinellus</taxon>
    </lineage>
</organism>
<evidence type="ECO:0000313" key="7">
    <source>
        <dbReference type="Proteomes" id="UP000298030"/>
    </source>
</evidence>
<dbReference type="SUPFAM" id="SSF56112">
    <property type="entry name" value="Protein kinase-like (PK-like)"/>
    <property type="match status" value="1"/>
</dbReference>
<sequence length="165" mass="18709">ECNATYFANAFMLLAYDFMSQVEAKKGESPPFKVPRLRFVKTALCLAHSSAISPSIRFAYMIEEQIQAKFVKYIHNGEPTPFVPPGDPNYEVAEFLCFTQHVQYIESKGLAFLSDYQGELFLLTDPQVMTSDLGKHTFGLGNIAECFDEFEGKHQCNAYCTWYGL</sequence>
<dbReference type="EMBL" id="QPFP01000028">
    <property type="protein sequence ID" value="TEB29321.1"/>
    <property type="molecule type" value="Genomic_DNA"/>
</dbReference>
<dbReference type="OrthoDB" id="301415at2759"/>
<keyword evidence="2" id="KW-0808">Transferase</keyword>
<dbReference type="PROSITE" id="PS51158">
    <property type="entry name" value="ALPHA_KINASE"/>
    <property type="match status" value="1"/>
</dbReference>
<evidence type="ECO:0000256" key="3">
    <source>
        <dbReference type="ARBA" id="ARBA00022777"/>
    </source>
</evidence>
<feature type="non-terminal residue" evidence="6">
    <location>
        <position position="165"/>
    </location>
</feature>
<evidence type="ECO:0000256" key="1">
    <source>
        <dbReference type="ARBA" id="ARBA00022527"/>
    </source>
</evidence>
<evidence type="ECO:0000313" key="6">
    <source>
        <dbReference type="EMBL" id="TEB29321.1"/>
    </source>
</evidence>
<dbReference type="STRING" id="71717.A0A4Y7T5M2"/>
<evidence type="ECO:0000259" key="4">
    <source>
        <dbReference type="PROSITE" id="PS51158"/>
    </source>
</evidence>
<dbReference type="InterPro" id="IPR004166">
    <property type="entry name" value="a-kinase_dom"/>
</dbReference>
<dbReference type="Pfam" id="PF02816">
    <property type="entry name" value="Alpha_kinase"/>
    <property type="match status" value="1"/>
</dbReference>
<protein>
    <recommendedName>
        <fullName evidence="4">Alpha-type protein kinase domain-containing protein</fullName>
    </recommendedName>
</protein>
<reference evidence="6 7" key="1">
    <citation type="journal article" date="2019" name="Nat. Ecol. Evol.">
        <title>Megaphylogeny resolves global patterns of mushroom evolution.</title>
        <authorList>
            <person name="Varga T."/>
            <person name="Krizsan K."/>
            <person name="Foldi C."/>
            <person name="Dima B."/>
            <person name="Sanchez-Garcia M."/>
            <person name="Sanchez-Ramirez S."/>
            <person name="Szollosi G.J."/>
            <person name="Szarkandi J.G."/>
            <person name="Papp V."/>
            <person name="Albert L."/>
            <person name="Andreopoulos W."/>
            <person name="Angelini C."/>
            <person name="Antonin V."/>
            <person name="Barry K.W."/>
            <person name="Bougher N.L."/>
            <person name="Buchanan P."/>
            <person name="Buyck B."/>
            <person name="Bense V."/>
            <person name="Catcheside P."/>
            <person name="Chovatia M."/>
            <person name="Cooper J."/>
            <person name="Damon W."/>
            <person name="Desjardin D."/>
            <person name="Finy P."/>
            <person name="Geml J."/>
            <person name="Haridas S."/>
            <person name="Hughes K."/>
            <person name="Justo A."/>
            <person name="Karasinski D."/>
            <person name="Kautmanova I."/>
            <person name="Kiss B."/>
            <person name="Kocsube S."/>
            <person name="Kotiranta H."/>
            <person name="LaButti K.M."/>
            <person name="Lechner B.E."/>
            <person name="Liimatainen K."/>
            <person name="Lipzen A."/>
            <person name="Lukacs Z."/>
            <person name="Mihaltcheva S."/>
            <person name="Morgado L.N."/>
            <person name="Niskanen T."/>
            <person name="Noordeloos M.E."/>
            <person name="Ohm R.A."/>
            <person name="Ortiz-Santana B."/>
            <person name="Ovrebo C."/>
            <person name="Racz N."/>
            <person name="Riley R."/>
            <person name="Savchenko A."/>
            <person name="Shiryaev A."/>
            <person name="Soop K."/>
            <person name="Spirin V."/>
            <person name="Szebenyi C."/>
            <person name="Tomsovsky M."/>
            <person name="Tulloss R.E."/>
            <person name="Uehling J."/>
            <person name="Grigoriev I.V."/>
            <person name="Vagvolgyi C."/>
            <person name="Papp T."/>
            <person name="Martin F.M."/>
            <person name="Miettinen O."/>
            <person name="Hibbett D.S."/>
            <person name="Nagy L.G."/>
        </authorList>
    </citation>
    <scope>NUCLEOTIDE SEQUENCE [LARGE SCALE GENOMIC DNA]</scope>
    <source>
        <strain evidence="6 7">FP101781</strain>
    </source>
</reference>
<dbReference type="Gene3D" id="3.20.200.10">
    <property type="entry name" value="MHCK/EF2 kinase"/>
    <property type="match status" value="1"/>
</dbReference>
<feature type="domain" description="Alpha-type protein kinase" evidence="4">
    <location>
        <begin position="1"/>
        <end position="165"/>
    </location>
</feature>
<keyword evidence="3" id="KW-0418">Kinase</keyword>